<dbReference type="AlphaFoldDB" id="A0A8T0HPN0"/>
<name>A0A8T0HPN0_CERPU</name>
<evidence type="ECO:0000256" key="1">
    <source>
        <dbReference type="SAM" id="Phobius"/>
    </source>
</evidence>
<proteinExistence type="predicted"/>
<protein>
    <submittedName>
        <fullName evidence="2">Uncharacterized protein</fullName>
    </submittedName>
</protein>
<keyword evidence="1" id="KW-0812">Transmembrane</keyword>
<reference evidence="2" key="1">
    <citation type="submission" date="2020-06" db="EMBL/GenBank/DDBJ databases">
        <title>WGS assembly of Ceratodon purpureus strain R40.</title>
        <authorList>
            <person name="Carey S.B."/>
            <person name="Jenkins J."/>
            <person name="Shu S."/>
            <person name="Lovell J.T."/>
            <person name="Sreedasyam A."/>
            <person name="Maumus F."/>
            <person name="Tiley G.P."/>
            <person name="Fernandez-Pozo N."/>
            <person name="Barry K."/>
            <person name="Chen C."/>
            <person name="Wang M."/>
            <person name="Lipzen A."/>
            <person name="Daum C."/>
            <person name="Saski C.A."/>
            <person name="Payton A.C."/>
            <person name="Mcbreen J.C."/>
            <person name="Conrad R.E."/>
            <person name="Kollar L.M."/>
            <person name="Olsson S."/>
            <person name="Huttunen S."/>
            <person name="Landis J.B."/>
            <person name="Wickett N.J."/>
            <person name="Johnson M.G."/>
            <person name="Rensing S.A."/>
            <person name="Grimwood J."/>
            <person name="Schmutz J."/>
            <person name="Mcdaniel S.F."/>
        </authorList>
    </citation>
    <scope>NUCLEOTIDE SEQUENCE</scope>
    <source>
        <strain evidence="2">R40</strain>
    </source>
</reference>
<keyword evidence="1" id="KW-1133">Transmembrane helix</keyword>
<keyword evidence="3" id="KW-1185">Reference proteome</keyword>
<evidence type="ECO:0000313" key="2">
    <source>
        <dbReference type="EMBL" id="KAG0572573.1"/>
    </source>
</evidence>
<dbReference type="EMBL" id="CM026426">
    <property type="protein sequence ID" value="KAG0572573.1"/>
    <property type="molecule type" value="Genomic_DNA"/>
</dbReference>
<sequence length="57" mass="6473">MSLRYLVPWILSLTFALLMTVISFSLECQSIMMGLDGENPHCGLCKVEVIWCSICYI</sequence>
<organism evidence="2 3">
    <name type="scientific">Ceratodon purpureus</name>
    <name type="common">Fire moss</name>
    <name type="synonym">Dicranum purpureum</name>
    <dbReference type="NCBI Taxonomy" id="3225"/>
    <lineage>
        <taxon>Eukaryota</taxon>
        <taxon>Viridiplantae</taxon>
        <taxon>Streptophyta</taxon>
        <taxon>Embryophyta</taxon>
        <taxon>Bryophyta</taxon>
        <taxon>Bryophytina</taxon>
        <taxon>Bryopsida</taxon>
        <taxon>Dicranidae</taxon>
        <taxon>Pseudoditrichales</taxon>
        <taxon>Ditrichaceae</taxon>
        <taxon>Ceratodon</taxon>
    </lineage>
</organism>
<keyword evidence="1" id="KW-0472">Membrane</keyword>
<dbReference type="Proteomes" id="UP000822688">
    <property type="component" value="Chromosome V"/>
</dbReference>
<comment type="caution">
    <text evidence="2">The sequence shown here is derived from an EMBL/GenBank/DDBJ whole genome shotgun (WGS) entry which is preliminary data.</text>
</comment>
<evidence type="ECO:0000313" key="3">
    <source>
        <dbReference type="Proteomes" id="UP000822688"/>
    </source>
</evidence>
<gene>
    <name evidence="2" type="ORF">KC19_VG106700</name>
</gene>
<feature type="transmembrane region" description="Helical" evidence="1">
    <location>
        <begin position="6"/>
        <end position="26"/>
    </location>
</feature>
<accession>A0A8T0HPN0</accession>